<reference evidence="1" key="1">
    <citation type="submission" date="2024-08" db="EMBL/GenBank/DDBJ databases">
        <title>Lentilactobacillus sp. nov., isolated from tree bark.</title>
        <authorList>
            <person name="Phuengjayaem S."/>
            <person name="Tanasupawat S."/>
        </authorList>
    </citation>
    <scope>NUCLEOTIDE SEQUENCE</scope>
    <source>
        <strain evidence="1">SPB1-3</strain>
    </source>
</reference>
<evidence type="ECO:0000313" key="1">
    <source>
        <dbReference type="EMBL" id="XFD40136.1"/>
    </source>
</evidence>
<sequence>MTDININEQTPVITIGLNRGSKNFSYSMEELNNLVTANNMVVTETLIQKLDRPDASTYFGKGKVEELATVVQDTGADTVIANDELSPSQIRNIEKQTNAKIIDRTGLILEIFANRAQSREAKLQVELAKLQYQMPRLHTSASQRLDQQTGTGGGGGFTNRGSGESQLELNRRTLQDRITHVRHELKELAKASDVKRKQRDRSELPTVALVGYTNAGKSTVMNGLINLFGESLDKQVMVKNMLFATLDTSVRKLTLPDSKTFLLSDTVGFVSQLPHQLVEAFKSTLAEAANADLLIQVVDYSDDNRDLMMKTTEDTLTDIGVSGIPTVIAFNKADKLELSIPTREGDNLIMSALEDSSLEALVDIIREKVFDNYHTVTLVIPFDKGDIVSYLNDNTNVISTDYDANGTIMKVELNDVDFQRYNGYILPDAD</sequence>
<name>A0ACD5DFF4_9LACO</name>
<evidence type="ECO:0000313" key="2">
    <source>
        <dbReference type="Proteomes" id="UP001149860"/>
    </source>
</evidence>
<proteinExistence type="predicted"/>
<dbReference type="EMBL" id="CP168151">
    <property type="protein sequence ID" value="XFD40136.1"/>
    <property type="molecule type" value="Genomic_DNA"/>
</dbReference>
<accession>A0ACD5DFF4</accession>
<protein>
    <submittedName>
        <fullName evidence="1">GTPase HflX</fullName>
    </submittedName>
</protein>
<organism evidence="1 2">
    <name type="scientific">Lentilactobacillus terminaliae</name>
    <dbReference type="NCBI Taxonomy" id="3003483"/>
    <lineage>
        <taxon>Bacteria</taxon>
        <taxon>Bacillati</taxon>
        <taxon>Bacillota</taxon>
        <taxon>Bacilli</taxon>
        <taxon>Lactobacillales</taxon>
        <taxon>Lactobacillaceae</taxon>
        <taxon>Lentilactobacillus</taxon>
    </lineage>
</organism>
<keyword evidence="2" id="KW-1185">Reference proteome</keyword>
<dbReference type="Proteomes" id="UP001149860">
    <property type="component" value="Chromosome"/>
</dbReference>
<gene>
    <name evidence="1" type="primary">hflX</name>
    <name evidence="1" type="ORF">O0236_002145</name>
</gene>